<sequence>MARRRRVGPTAWPGDPARSTCRNCARWSWGRAAGRTVSSGWRRRRGADGWRRGLGPDLCLLGLDLALVRWCVAVAGSEVVDRRHGPAEGSSGAGWKTWLTRLARVEAGLPRRCLVAGSGDSELR</sequence>
<evidence type="ECO:0000313" key="2">
    <source>
        <dbReference type="Proteomes" id="UP000032180"/>
    </source>
</evidence>
<dbReference type="Gramene" id="LPERR03G30960.1">
    <property type="protein sequence ID" value="LPERR03G30960.1"/>
    <property type="gene ID" value="LPERR03G30960"/>
</dbReference>
<reference evidence="1 2" key="1">
    <citation type="submission" date="2012-08" db="EMBL/GenBank/DDBJ databases">
        <title>Oryza genome evolution.</title>
        <authorList>
            <person name="Wing R.A."/>
        </authorList>
    </citation>
    <scope>NUCLEOTIDE SEQUENCE</scope>
</reference>
<proteinExistence type="predicted"/>
<dbReference type="Proteomes" id="UP000032180">
    <property type="component" value="Chromosome 3"/>
</dbReference>
<keyword evidence="2" id="KW-1185">Reference proteome</keyword>
<evidence type="ECO:0000313" key="1">
    <source>
        <dbReference type="EnsemblPlants" id="LPERR03G30960.1"/>
    </source>
</evidence>
<name>A0A0D9VZW9_9ORYZ</name>
<reference evidence="1" key="3">
    <citation type="submission" date="2015-04" db="UniProtKB">
        <authorList>
            <consortium name="EnsemblPlants"/>
        </authorList>
    </citation>
    <scope>IDENTIFICATION</scope>
</reference>
<accession>A0A0D9VZW9</accession>
<dbReference type="EnsemblPlants" id="LPERR03G30960.1">
    <property type="protein sequence ID" value="LPERR03G30960.1"/>
    <property type="gene ID" value="LPERR03G30960"/>
</dbReference>
<organism evidence="1 2">
    <name type="scientific">Leersia perrieri</name>
    <dbReference type="NCBI Taxonomy" id="77586"/>
    <lineage>
        <taxon>Eukaryota</taxon>
        <taxon>Viridiplantae</taxon>
        <taxon>Streptophyta</taxon>
        <taxon>Embryophyta</taxon>
        <taxon>Tracheophyta</taxon>
        <taxon>Spermatophyta</taxon>
        <taxon>Magnoliopsida</taxon>
        <taxon>Liliopsida</taxon>
        <taxon>Poales</taxon>
        <taxon>Poaceae</taxon>
        <taxon>BOP clade</taxon>
        <taxon>Oryzoideae</taxon>
        <taxon>Oryzeae</taxon>
        <taxon>Oryzinae</taxon>
        <taxon>Leersia</taxon>
    </lineage>
</organism>
<dbReference type="HOGENOM" id="CLU_2007207_0_0_1"/>
<protein>
    <submittedName>
        <fullName evidence="1">Uncharacterized protein</fullName>
    </submittedName>
</protein>
<reference evidence="2" key="2">
    <citation type="submission" date="2013-12" db="EMBL/GenBank/DDBJ databases">
        <authorList>
            <person name="Yu Y."/>
            <person name="Lee S."/>
            <person name="de Baynast K."/>
            <person name="Wissotski M."/>
            <person name="Liu L."/>
            <person name="Talag J."/>
            <person name="Goicoechea J."/>
            <person name="Angelova A."/>
            <person name="Jetty R."/>
            <person name="Kudrna D."/>
            <person name="Golser W."/>
            <person name="Rivera L."/>
            <person name="Zhang J."/>
            <person name="Wing R."/>
        </authorList>
    </citation>
    <scope>NUCLEOTIDE SEQUENCE</scope>
</reference>
<dbReference type="AlphaFoldDB" id="A0A0D9VZW9"/>